<dbReference type="InterPro" id="IPR018905">
    <property type="entry name" value="A-galactase_NEW3"/>
</dbReference>
<evidence type="ECO:0000259" key="2">
    <source>
        <dbReference type="Pfam" id="PF10633"/>
    </source>
</evidence>
<organism evidence="3 4">
    <name type="scientific">Actinacidiphila guanduensis</name>
    <dbReference type="NCBI Taxonomy" id="310781"/>
    <lineage>
        <taxon>Bacteria</taxon>
        <taxon>Bacillati</taxon>
        <taxon>Actinomycetota</taxon>
        <taxon>Actinomycetes</taxon>
        <taxon>Kitasatosporales</taxon>
        <taxon>Streptomycetaceae</taxon>
        <taxon>Actinacidiphila</taxon>
    </lineage>
</organism>
<gene>
    <name evidence="3" type="ORF">SAMN05216259_10155</name>
</gene>
<protein>
    <recommendedName>
        <fullName evidence="2">Alpha-galactosidase NEW3 domain-containing protein</fullName>
    </recommendedName>
</protein>
<dbReference type="AlphaFoldDB" id="A0A1G9UYN0"/>
<dbReference type="EMBL" id="FNIE01000001">
    <property type="protein sequence ID" value="SDM65111.1"/>
    <property type="molecule type" value="Genomic_DNA"/>
</dbReference>
<keyword evidence="1" id="KW-0732">Signal</keyword>
<dbReference type="RefSeq" id="WP_093782174.1">
    <property type="nucleotide sequence ID" value="NZ_FNIE01000001.1"/>
</dbReference>
<feature type="chain" id="PRO_5011667271" description="Alpha-galactosidase NEW3 domain-containing protein" evidence="1">
    <location>
        <begin position="40"/>
        <end position="382"/>
    </location>
</feature>
<reference evidence="3 4" key="1">
    <citation type="submission" date="2016-10" db="EMBL/GenBank/DDBJ databases">
        <authorList>
            <person name="de Groot N.N."/>
        </authorList>
    </citation>
    <scope>NUCLEOTIDE SEQUENCE [LARGE SCALE GENOMIC DNA]</scope>
    <source>
        <strain evidence="3 4">CGMCC 4.2022</strain>
    </source>
</reference>
<accession>A0A1G9UYN0</accession>
<proteinExistence type="predicted"/>
<dbReference type="STRING" id="310781.SAMN05216259_10155"/>
<sequence>MSAPAFAPRPRRRVAAALLLALLGALLCTLGPAARSASAASFTVYNQTQGDWHNWNLEQFGLTDNAAIYDQWGLSCSATACSNVPSQSAFQTAVKNAVASFKASASAPLVLDLENILPVSAKSAGQAQQDLTLYEKLATWAHQAEPAAPLGIYSYDYSTAYSSYTKQLYTGGYLQYFAPSMYNRWATVADWENEFDAAVADDHAMDPALPIYPYLWPLWDNGSGGQLSGPDRSTEFAQVQAKTQGAIIWANAATSLGSGSCGWLGDLAYEMSLLSGTQSSGPLGVTAKVPNTCEIGRGLTTAIPLTLTNKGTSTSAATTLKALSGPQGITGSYASTAVPALAPGASWSTTLSLTVPATESSQTALLRIDYGTGFGRLTVIIP</sequence>
<dbReference type="OrthoDB" id="4324333at2"/>
<evidence type="ECO:0000313" key="3">
    <source>
        <dbReference type="EMBL" id="SDM65111.1"/>
    </source>
</evidence>
<evidence type="ECO:0000256" key="1">
    <source>
        <dbReference type="SAM" id="SignalP"/>
    </source>
</evidence>
<feature type="signal peptide" evidence="1">
    <location>
        <begin position="1"/>
        <end position="39"/>
    </location>
</feature>
<dbReference type="Proteomes" id="UP000199341">
    <property type="component" value="Unassembled WGS sequence"/>
</dbReference>
<dbReference type="Pfam" id="PF10633">
    <property type="entry name" value="NPCBM_assoc"/>
    <property type="match status" value="1"/>
</dbReference>
<evidence type="ECO:0000313" key="4">
    <source>
        <dbReference type="Proteomes" id="UP000199341"/>
    </source>
</evidence>
<keyword evidence="4" id="KW-1185">Reference proteome</keyword>
<feature type="domain" description="Alpha-galactosidase NEW3" evidence="2">
    <location>
        <begin position="297"/>
        <end position="358"/>
    </location>
</feature>
<name>A0A1G9UYN0_9ACTN</name>